<keyword evidence="1" id="KW-0732">Signal</keyword>
<name>A0AAN9REF6_CANGL</name>
<feature type="signal peptide" evidence="1">
    <location>
        <begin position="1"/>
        <end position="25"/>
    </location>
</feature>
<keyword evidence="3" id="KW-1185">Reference proteome</keyword>
<dbReference type="Proteomes" id="UP001367508">
    <property type="component" value="Unassembled WGS sequence"/>
</dbReference>
<feature type="chain" id="PRO_5042938812" evidence="1">
    <location>
        <begin position="26"/>
        <end position="122"/>
    </location>
</feature>
<proteinExistence type="predicted"/>
<reference evidence="2 3" key="1">
    <citation type="submission" date="2024-01" db="EMBL/GenBank/DDBJ databases">
        <title>The genomes of 5 underutilized Papilionoideae crops provide insights into root nodulation and disease resistanc.</title>
        <authorList>
            <person name="Jiang F."/>
        </authorList>
    </citation>
    <scope>NUCLEOTIDE SEQUENCE [LARGE SCALE GENOMIC DNA]</scope>
    <source>
        <strain evidence="2">LVBAO_FW01</strain>
        <tissue evidence="2">Leaves</tissue>
    </source>
</reference>
<protein>
    <submittedName>
        <fullName evidence="2">Uncharacterized protein</fullName>
    </submittedName>
</protein>
<dbReference type="AlphaFoldDB" id="A0AAN9REF6"/>
<sequence>MPIVPHRQPLVMKMLVFTLSLKVDGDVRPMNSNMEECKRTSKCGLCFRQQWTDSLTKLKGRGGFFFWEGSCVPFPFSHQCLCLGLLLLLGPFGPSPFPPSPSLSPTISRVLFLIPFCFSLLP</sequence>
<organism evidence="2 3">
    <name type="scientific">Canavalia gladiata</name>
    <name type="common">Sword bean</name>
    <name type="synonym">Dolichos gladiatus</name>
    <dbReference type="NCBI Taxonomy" id="3824"/>
    <lineage>
        <taxon>Eukaryota</taxon>
        <taxon>Viridiplantae</taxon>
        <taxon>Streptophyta</taxon>
        <taxon>Embryophyta</taxon>
        <taxon>Tracheophyta</taxon>
        <taxon>Spermatophyta</taxon>
        <taxon>Magnoliopsida</taxon>
        <taxon>eudicotyledons</taxon>
        <taxon>Gunneridae</taxon>
        <taxon>Pentapetalae</taxon>
        <taxon>rosids</taxon>
        <taxon>fabids</taxon>
        <taxon>Fabales</taxon>
        <taxon>Fabaceae</taxon>
        <taxon>Papilionoideae</taxon>
        <taxon>50 kb inversion clade</taxon>
        <taxon>NPAAA clade</taxon>
        <taxon>indigoferoid/millettioid clade</taxon>
        <taxon>Phaseoleae</taxon>
        <taxon>Canavalia</taxon>
    </lineage>
</organism>
<gene>
    <name evidence="2" type="ORF">VNO77_05751</name>
</gene>
<evidence type="ECO:0000256" key="1">
    <source>
        <dbReference type="SAM" id="SignalP"/>
    </source>
</evidence>
<comment type="caution">
    <text evidence="2">The sequence shown here is derived from an EMBL/GenBank/DDBJ whole genome shotgun (WGS) entry which is preliminary data.</text>
</comment>
<evidence type="ECO:0000313" key="2">
    <source>
        <dbReference type="EMBL" id="KAK7363603.1"/>
    </source>
</evidence>
<evidence type="ECO:0000313" key="3">
    <source>
        <dbReference type="Proteomes" id="UP001367508"/>
    </source>
</evidence>
<accession>A0AAN9REF6</accession>
<dbReference type="EMBL" id="JAYMYQ010000001">
    <property type="protein sequence ID" value="KAK7363603.1"/>
    <property type="molecule type" value="Genomic_DNA"/>
</dbReference>